<accession>A0AAW1G582</accession>
<reference evidence="2 3" key="1">
    <citation type="journal article" date="2024" name="Genome Biol. Evol.">
        <title>Chromosome-level genome assembly of the viviparous eelpout Zoarces viviparus.</title>
        <authorList>
            <person name="Fuhrmann N."/>
            <person name="Brasseur M.V."/>
            <person name="Bakowski C.E."/>
            <person name="Podsiadlowski L."/>
            <person name="Prost S."/>
            <person name="Krehenwinkel H."/>
            <person name="Mayer C."/>
        </authorList>
    </citation>
    <scope>NUCLEOTIDE SEQUENCE [LARGE SCALE GENOMIC DNA]</scope>
    <source>
        <strain evidence="2">NO-MEL_2022_Ind0_liver</strain>
    </source>
</reference>
<keyword evidence="3" id="KW-1185">Reference proteome</keyword>
<name>A0AAW1G582_ZOAVI</name>
<dbReference type="EMBL" id="JBCEZU010000001">
    <property type="protein sequence ID" value="KAK9542332.1"/>
    <property type="molecule type" value="Genomic_DNA"/>
</dbReference>
<evidence type="ECO:0000256" key="1">
    <source>
        <dbReference type="SAM" id="MobiDB-lite"/>
    </source>
</evidence>
<proteinExistence type="predicted"/>
<protein>
    <submittedName>
        <fullName evidence="2">Uncharacterized protein</fullName>
    </submittedName>
</protein>
<dbReference type="Proteomes" id="UP001488805">
    <property type="component" value="Unassembled WGS sequence"/>
</dbReference>
<sequence length="85" mass="9117">MASSVTQISSAALNSPSPPPPPAVASVAQMQSRPFGVTAAYCQPPLRCVTRPEGEMWGRGKERGIGRTESRFARHDITETAQFVC</sequence>
<comment type="caution">
    <text evidence="2">The sequence shown here is derived from an EMBL/GenBank/DDBJ whole genome shotgun (WGS) entry which is preliminary data.</text>
</comment>
<evidence type="ECO:0000313" key="2">
    <source>
        <dbReference type="EMBL" id="KAK9542332.1"/>
    </source>
</evidence>
<organism evidence="2 3">
    <name type="scientific">Zoarces viviparus</name>
    <name type="common">Viviparous eelpout</name>
    <name type="synonym">Blennius viviparus</name>
    <dbReference type="NCBI Taxonomy" id="48416"/>
    <lineage>
        <taxon>Eukaryota</taxon>
        <taxon>Metazoa</taxon>
        <taxon>Chordata</taxon>
        <taxon>Craniata</taxon>
        <taxon>Vertebrata</taxon>
        <taxon>Euteleostomi</taxon>
        <taxon>Actinopterygii</taxon>
        <taxon>Neopterygii</taxon>
        <taxon>Teleostei</taxon>
        <taxon>Neoteleostei</taxon>
        <taxon>Acanthomorphata</taxon>
        <taxon>Eupercaria</taxon>
        <taxon>Perciformes</taxon>
        <taxon>Cottioidei</taxon>
        <taxon>Zoarcales</taxon>
        <taxon>Zoarcidae</taxon>
        <taxon>Zoarcinae</taxon>
        <taxon>Zoarces</taxon>
    </lineage>
</organism>
<feature type="region of interest" description="Disordered" evidence="1">
    <location>
        <begin position="1"/>
        <end position="27"/>
    </location>
</feature>
<evidence type="ECO:0000313" key="3">
    <source>
        <dbReference type="Proteomes" id="UP001488805"/>
    </source>
</evidence>
<dbReference type="AlphaFoldDB" id="A0AAW1G582"/>
<gene>
    <name evidence="2" type="ORF">VZT92_000203</name>
</gene>